<feature type="domain" description="Glycosyltransferase subfamily 4-like N-terminal" evidence="2">
    <location>
        <begin position="12"/>
        <end position="179"/>
    </location>
</feature>
<dbReference type="Gene3D" id="3.40.50.2000">
    <property type="entry name" value="Glycogen Phosphorylase B"/>
    <property type="match status" value="2"/>
</dbReference>
<dbReference type="AlphaFoldDB" id="A0A9D7LQK9"/>
<organism evidence="3 4">
    <name type="scientific">Candidatus Dechloromonas phosphorivorans</name>
    <dbReference type="NCBI Taxonomy" id="2899244"/>
    <lineage>
        <taxon>Bacteria</taxon>
        <taxon>Pseudomonadati</taxon>
        <taxon>Pseudomonadota</taxon>
        <taxon>Betaproteobacteria</taxon>
        <taxon>Rhodocyclales</taxon>
        <taxon>Azonexaceae</taxon>
        <taxon>Dechloromonas</taxon>
    </lineage>
</organism>
<dbReference type="SUPFAM" id="SSF53756">
    <property type="entry name" value="UDP-Glycosyltransferase/glycogen phosphorylase"/>
    <property type="match status" value="1"/>
</dbReference>
<gene>
    <name evidence="3" type="ORF">IPN75_19810</name>
</gene>
<evidence type="ECO:0000313" key="3">
    <source>
        <dbReference type="EMBL" id="MBK8892436.1"/>
    </source>
</evidence>
<name>A0A9D7LQK9_9RHOO</name>
<dbReference type="GO" id="GO:0016757">
    <property type="term" value="F:glycosyltransferase activity"/>
    <property type="evidence" value="ECO:0007669"/>
    <property type="project" value="InterPro"/>
</dbReference>
<evidence type="ECO:0000259" key="1">
    <source>
        <dbReference type="Pfam" id="PF00534"/>
    </source>
</evidence>
<protein>
    <submittedName>
        <fullName evidence="3">Glycosyltransferase family 4 protein</fullName>
    </submittedName>
</protein>
<evidence type="ECO:0000259" key="2">
    <source>
        <dbReference type="Pfam" id="PF13439"/>
    </source>
</evidence>
<dbReference type="Pfam" id="PF13439">
    <property type="entry name" value="Glyco_transf_4"/>
    <property type="match status" value="1"/>
</dbReference>
<dbReference type="Pfam" id="PF00534">
    <property type="entry name" value="Glycos_transf_1"/>
    <property type="match status" value="1"/>
</dbReference>
<reference evidence="3" key="1">
    <citation type="submission" date="2020-10" db="EMBL/GenBank/DDBJ databases">
        <title>Connecting structure to function with the recovery of over 1000 high-quality activated sludge metagenome-assembled genomes encoding full-length rRNA genes using long-read sequencing.</title>
        <authorList>
            <person name="Singleton C.M."/>
            <person name="Petriglieri F."/>
            <person name="Kristensen J.M."/>
            <person name="Kirkegaard R.H."/>
            <person name="Michaelsen T.Y."/>
            <person name="Andersen M.H."/>
            <person name="Karst S.M."/>
            <person name="Dueholm M.S."/>
            <person name="Nielsen P.H."/>
            <person name="Albertsen M."/>
        </authorList>
    </citation>
    <scope>NUCLEOTIDE SEQUENCE</scope>
    <source>
        <strain evidence="3">OdNE_18-Q3-R46-58_BAT3C.305</strain>
    </source>
</reference>
<comment type="caution">
    <text evidence="3">The sequence shown here is derived from an EMBL/GenBank/DDBJ whole genome shotgun (WGS) entry which is preliminary data.</text>
</comment>
<dbReference type="EMBL" id="JADKBR010000028">
    <property type="protein sequence ID" value="MBK8892436.1"/>
    <property type="molecule type" value="Genomic_DNA"/>
</dbReference>
<feature type="domain" description="Glycosyl transferase family 1" evidence="1">
    <location>
        <begin position="200"/>
        <end position="375"/>
    </location>
</feature>
<dbReference type="CDD" id="cd03801">
    <property type="entry name" value="GT4_PimA-like"/>
    <property type="match status" value="1"/>
</dbReference>
<sequence length="405" mass="44908">MRVLYIHLIGAFGGASRSLFETLRAMPKEDVEPVFLTTKGSVTQFFSTLGPVIETKGLSQFDNTKYSYYRGARWLVLLRELWYLPFTISAIRQAKKQFGHVDLLHLNEFTGLATLWIAKRWFSAPAIVHVRSVARVGVNSWRTKFVNFLFHSTAKAVVAIDQNVRASLPPDLDVSVIHNSFAPAQALGDSPELKAKLQNLRPTALKVGFVGNLLRVKGIEELLEAARILCEEGEDLEFVIVGDDAGSSKGLKSKVLKAFGLQQNVRAEVEAYLDRHGLHDRFHLVGFTANIGQVYSDLDVLCFPSHYDAPGRPIFEAAFFRAPSIVAVCDPKPDTLVNMKTGIAIAPKSVAELAGAIRIFARDRELCKRMGQAAHQLACANFDVRTNASKLLAVYKQVLKVEEVK</sequence>
<accession>A0A9D7LQK9</accession>
<evidence type="ECO:0000313" key="4">
    <source>
        <dbReference type="Proteomes" id="UP000808146"/>
    </source>
</evidence>
<dbReference type="Proteomes" id="UP000808146">
    <property type="component" value="Unassembled WGS sequence"/>
</dbReference>
<dbReference type="InterPro" id="IPR028098">
    <property type="entry name" value="Glyco_trans_4-like_N"/>
</dbReference>
<dbReference type="PANTHER" id="PTHR12526">
    <property type="entry name" value="GLYCOSYLTRANSFERASE"/>
    <property type="match status" value="1"/>
</dbReference>
<dbReference type="InterPro" id="IPR001296">
    <property type="entry name" value="Glyco_trans_1"/>
</dbReference>
<proteinExistence type="predicted"/>